<dbReference type="Gene3D" id="1.20.5.3310">
    <property type="match status" value="1"/>
</dbReference>
<evidence type="ECO:0000256" key="1">
    <source>
        <dbReference type="ARBA" id="ARBA00004162"/>
    </source>
</evidence>
<feature type="region of interest" description="Disordered" evidence="10">
    <location>
        <begin position="34"/>
        <end position="86"/>
    </location>
</feature>
<evidence type="ECO:0000256" key="10">
    <source>
        <dbReference type="SAM" id="MobiDB-lite"/>
    </source>
</evidence>
<keyword evidence="7 9" id="KW-0811">Translocation</keyword>
<dbReference type="PANTHER" id="PTHR42982">
    <property type="entry name" value="SEC-INDEPENDENT PROTEIN TRANSLOCASE PROTEIN TATA"/>
    <property type="match status" value="1"/>
</dbReference>
<reference evidence="11" key="1">
    <citation type="journal article" date="2021" name="PeerJ">
        <title>Extensive microbial diversity within the chicken gut microbiome revealed by metagenomics and culture.</title>
        <authorList>
            <person name="Gilroy R."/>
            <person name="Ravi A."/>
            <person name="Getino M."/>
            <person name="Pursley I."/>
            <person name="Horton D.L."/>
            <person name="Alikhan N.F."/>
            <person name="Baker D."/>
            <person name="Gharbi K."/>
            <person name="Hall N."/>
            <person name="Watson M."/>
            <person name="Adriaenssens E.M."/>
            <person name="Foster-Nyarko E."/>
            <person name="Jarju S."/>
            <person name="Secka A."/>
            <person name="Antonio M."/>
            <person name="Oren A."/>
            <person name="Chaudhuri R.R."/>
            <person name="La Ragione R."/>
            <person name="Hildebrand F."/>
            <person name="Pallen M.J."/>
        </authorList>
    </citation>
    <scope>NUCLEOTIDE SEQUENCE</scope>
    <source>
        <strain evidence="11">ChiHjej8B7-3636</strain>
    </source>
</reference>
<keyword evidence="2 9" id="KW-0813">Transport</keyword>
<dbReference type="Proteomes" id="UP000824220">
    <property type="component" value="Unassembled WGS sequence"/>
</dbReference>
<evidence type="ECO:0000256" key="6">
    <source>
        <dbReference type="ARBA" id="ARBA00022989"/>
    </source>
</evidence>
<evidence type="ECO:0000256" key="2">
    <source>
        <dbReference type="ARBA" id="ARBA00022448"/>
    </source>
</evidence>
<protein>
    <recommendedName>
        <fullName evidence="9">Sec-independent protein translocase protein TatA</fullName>
    </recommendedName>
</protein>
<keyword evidence="4 9" id="KW-0812">Transmembrane</keyword>
<gene>
    <name evidence="9 11" type="primary">tatA</name>
    <name evidence="11" type="ORF">H9800_01090</name>
</gene>
<name>A0A9D2H2Q0_9MICO</name>
<dbReference type="PANTHER" id="PTHR42982:SF8">
    <property type="entry name" value="SEC-INDEPENDENT PROTEIN TRANSLOCASE PROTEIN TATA"/>
    <property type="match status" value="1"/>
</dbReference>
<dbReference type="InterPro" id="IPR003369">
    <property type="entry name" value="TatA/B/E"/>
</dbReference>
<dbReference type="GO" id="GO:0043953">
    <property type="term" value="P:protein transport by the Tat complex"/>
    <property type="evidence" value="ECO:0007669"/>
    <property type="project" value="UniProtKB-UniRule"/>
</dbReference>
<comment type="subunit">
    <text evidence="9">The Tat system comprises two distinct complexes: a TatABC complex, containing multiple copies of TatA, TatB and TatC subunits, and a separate TatA complex, containing only TatA subunits. Substrates initially bind to the TatABC complex, which probably triggers association of the separate TatA complex to form the active translocon.</text>
</comment>
<dbReference type="NCBIfam" id="TIGR01411">
    <property type="entry name" value="tatAE"/>
    <property type="match status" value="1"/>
</dbReference>
<feature type="compositionally biased region" description="Basic and acidic residues" evidence="10">
    <location>
        <begin position="39"/>
        <end position="50"/>
    </location>
</feature>
<dbReference type="GO" id="GO:0008320">
    <property type="term" value="F:protein transmembrane transporter activity"/>
    <property type="evidence" value="ECO:0007669"/>
    <property type="project" value="UniProtKB-UniRule"/>
</dbReference>
<dbReference type="EMBL" id="DXAM01000017">
    <property type="protein sequence ID" value="HJA03443.1"/>
    <property type="molecule type" value="Genomic_DNA"/>
</dbReference>
<evidence type="ECO:0000313" key="11">
    <source>
        <dbReference type="EMBL" id="HJA03443.1"/>
    </source>
</evidence>
<comment type="function">
    <text evidence="9">Part of the twin-arginine translocation (Tat) system that transports large folded proteins containing a characteristic twin-arginine motif in their signal peptide across membranes. TatA could form the protein-conducting channel of the Tat system.</text>
</comment>
<dbReference type="Pfam" id="PF02416">
    <property type="entry name" value="TatA_B_E"/>
    <property type="match status" value="1"/>
</dbReference>
<dbReference type="GO" id="GO:0033281">
    <property type="term" value="C:TAT protein transport complex"/>
    <property type="evidence" value="ECO:0007669"/>
    <property type="project" value="UniProtKB-UniRule"/>
</dbReference>
<comment type="subcellular location">
    <subcellularLocation>
        <location evidence="1 9">Cell membrane</location>
        <topology evidence="1 9">Single-pass membrane protein</topology>
    </subcellularLocation>
</comment>
<dbReference type="HAMAP" id="MF_00236">
    <property type="entry name" value="TatA_E"/>
    <property type="match status" value="1"/>
</dbReference>
<evidence type="ECO:0000313" key="12">
    <source>
        <dbReference type="Proteomes" id="UP000824220"/>
    </source>
</evidence>
<dbReference type="InterPro" id="IPR006312">
    <property type="entry name" value="TatA/E"/>
</dbReference>
<keyword evidence="5 9" id="KW-0653">Protein transport</keyword>
<reference evidence="11" key="2">
    <citation type="submission" date="2021-04" db="EMBL/GenBank/DDBJ databases">
        <authorList>
            <person name="Gilroy R."/>
        </authorList>
    </citation>
    <scope>NUCLEOTIDE SEQUENCE</scope>
    <source>
        <strain evidence="11">ChiHjej8B7-3636</strain>
    </source>
</reference>
<proteinExistence type="inferred from homology"/>
<keyword evidence="8 9" id="KW-0472">Membrane</keyword>
<keyword evidence="6 9" id="KW-1133">Transmembrane helix</keyword>
<evidence type="ECO:0000256" key="5">
    <source>
        <dbReference type="ARBA" id="ARBA00022927"/>
    </source>
</evidence>
<sequence length="86" mass="8872">MHLPGGVQILLILVVILLIFGASRLPALAKSMGQSARVFKSEMKQMKDDGTTQSEAADDQNGSSTASSSTAAPSPTEGASPDTPKQ</sequence>
<comment type="similarity">
    <text evidence="9">Belongs to the TatA/E family.</text>
</comment>
<evidence type="ECO:0000256" key="4">
    <source>
        <dbReference type="ARBA" id="ARBA00022692"/>
    </source>
</evidence>
<evidence type="ECO:0000256" key="7">
    <source>
        <dbReference type="ARBA" id="ARBA00023010"/>
    </source>
</evidence>
<evidence type="ECO:0000256" key="3">
    <source>
        <dbReference type="ARBA" id="ARBA00022475"/>
    </source>
</evidence>
<accession>A0A9D2H2Q0</accession>
<keyword evidence="3 9" id="KW-1003">Cell membrane</keyword>
<organism evidence="11 12">
    <name type="scientific">Candidatus Microbacterium stercoravium</name>
    <dbReference type="NCBI Taxonomy" id="2838697"/>
    <lineage>
        <taxon>Bacteria</taxon>
        <taxon>Bacillati</taxon>
        <taxon>Actinomycetota</taxon>
        <taxon>Actinomycetes</taxon>
        <taxon>Micrococcales</taxon>
        <taxon>Microbacteriaceae</taxon>
        <taxon>Microbacterium</taxon>
    </lineage>
</organism>
<dbReference type="AlphaFoldDB" id="A0A9D2H2Q0"/>
<feature type="compositionally biased region" description="Low complexity" evidence="10">
    <location>
        <begin position="62"/>
        <end position="86"/>
    </location>
</feature>
<comment type="caution">
    <text evidence="11">The sequence shown here is derived from an EMBL/GenBank/DDBJ whole genome shotgun (WGS) entry which is preliminary data.</text>
</comment>
<evidence type="ECO:0000256" key="8">
    <source>
        <dbReference type="ARBA" id="ARBA00023136"/>
    </source>
</evidence>
<evidence type="ECO:0000256" key="9">
    <source>
        <dbReference type="HAMAP-Rule" id="MF_00236"/>
    </source>
</evidence>